<evidence type="ECO:0000256" key="3">
    <source>
        <dbReference type="SAM" id="Coils"/>
    </source>
</evidence>
<evidence type="ECO:0008006" key="9">
    <source>
        <dbReference type="Google" id="ProtNLM"/>
    </source>
</evidence>
<keyword evidence="2" id="KW-0677">Repeat</keyword>
<dbReference type="Proteomes" id="UP000789595">
    <property type="component" value="Unassembled WGS sequence"/>
</dbReference>
<dbReference type="Pfam" id="PF02037">
    <property type="entry name" value="SAP"/>
    <property type="match status" value="1"/>
</dbReference>
<proteinExistence type="predicted"/>
<evidence type="ECO:0000313" key="8">
    <source>
        <dbReference type="Proteomes" id="UP000789595"/>
    </source>
</evidence>
<dbReference type="AlphaFoldDB" id="A0A8J2WQM1"/>
<dbReference type="PANTHER" id="PTHR45942">
    <property type="entry name" value="PROTEIN PHOSPATASE 3 REGULATORY SUBUNIT B ALPHA ISOFORM TYPE 1"/>
    <property type="match status" value="1"/>
</dbReference>
<dbReference type="InterPro" id="IPR003034">
    <property type="entry name" value="SAP_dom"/>
</dbReference>
<evidence type="ECO:0000313" key="7">
    <source>
        <dbReference type="EMBL" id="CAH0376590.1"/>
    </source>
</evidence>
<evidence type="ECO:0000256" key="1">
    <source>
        <dbReference type="ARBA" id="ARBA00022723"/>
    </source>
</evidence>
<dbReference type="SUPFAM" id="SSF47473">
    <property type="entry name" value="EF-hand"/>
    <property type="match status" value="1"/>
</dbReference>
<dbReference type="PROSITE" id="PS50800">
    <property type="entry name" value="SAP"/>
    <property type="match status" value="1"/>
</dbReference>
<feature type="compositionally biased region" description="Acidic residues" evidence="4">
    <location>
        <begin position="33"/>
        <end position="52"/>
    </location>
</feature>
<keyword evidence="8" id="KW-1185">Reference proteome</keyword>
<evidence type="ECO:0000259" key="6">
    <source>
        <dbReference type="PROSITE" id="PS50800"/>
    </source>
</evidence>
<sequence length="624" mass="72699">MGLFKGKQREKTEAEQVAEDYNIIGKDKRIHPEEEEEDDEEESVQEPEPEPEPELRDLDVSSLKMKCASLGLKQSGSREELIMRIEEATHESEEEPDVIAEDAEKAVHRTFEGKKARKKQWSGGRDSRTIRAEKEFAQKEKERLARDAERLAREAAKPKLLEALAPVKRKGGCFNACYDRYVLGLGKYKHVDYSEFTPYLGDFAHLGLKEPDVCRLLNIFLKIDSDRSGYMDSFEFLMWADIERSPFAEKIFKIFDHDLSGELDFVEFVCAIWNFCTMDDADVVSFAFECFGDRNPVTKEWWLQQEGVDLLTQSIFDVETQAYKTCKVFFDDIIMRNGKVTERDWTKWTQHNRRALRPLIDLRNKMRRQIVGRKWWKKLMKFRKKQFFRMRFHDIEKAIDSKRRQMNRKPLAQQKEEATVEKVFASRRTRESRGSFDNANEHARQREEERLAKRQKPKRKKFKIVMMHGYEQSVPWTDDDDNASPKKQPSVERPIEIKRKAAKLKKRNHDEKIALLKSLRSGSAAHDFNRRRSPSKRLQAGSAFLDAAKMNGSAARAAARLISKTGRPKYETNSYSILSEPSELERASGIYTLSGMIPTGDVVEQARALGQDREQEVLRLEYRG</sequence>
<name>A0A8J2WQM1_9STRA</name>
<feature type="domain" description="SAP" evidence="6">
    <location>
        <begin position="55"/>
        <end position="89"/>
    </location>
</feature>
<dbReference type="EMBL" id="CAKKNE010000005">
    <property type="protein sequence ID" value="CAH0376590.1"/>
    <property type="molecule type" value="Genomic_DNA"/>
</dbReference>
<dbReference type="InterPro" id="IPR002048">
    <property type="entry name" value="EF_hand_dom"/>
</dbReference>
<evidence type="ECO:0000256" key="2">
    <source>
        <dbReference type="ARBA" id="ARBA00022737"/>
    </source>
</evidence>
<keyword evidence="1" id="KW-0479">Metal-binding</keyword>
<feature type="compositionally biased region" description="Basic residues" evidence="4">
    <location>
        <begin position="453"/>
        <end position="463"/>
    </location>
</feature>
<dbReference type="Gene3D" id="1.10.720.30">
    <property type="entry name" value="SAP domain"/>
    <property type="match status" value="1"/>
</dbReference>
<evidence type="ECO:0000256" key="4">
    <source>
        <dbReference type="SAM" id="MobiDB-lite"/>
    </source>
</evidence>
<feature type="region of interest" description="Disordered" evidence="4">
    <location>
        <begin position="401"/>
        <end position="495"/>
    </location>
</feature>
<feature type="region of interest" description="Disordered" evidence="4">
    <location>
        <begin position="1"/>
        <end position="61"/>
    </location>
</feature>
<feature type="compositionally biased region" description="Basic and acidic residues" evidence="4">
    <location>
        <begin position="428"/>
        <end position="452"/>
    </location>
</feature>
<feature type="domain" description="EF-hand" evidence="5">
    <location>
        <begin position="243"/>
        <end position="278"/>
    </location>
</feature>
<dbReference type="SMART" id="SM00513">
    <property type="entry name" value="SAP"/>
    <property type="match status" value="1"/>
</dbReference>
<accession>A0A8J2WQM1</accession>
<reference evidence="7" key="1">
    <citation type="submission" date="2021-11" db="EMBL/GenBank/DDBJ databases">
        <authorList>
            <consortium name="Genoscope - CEA"/>
            <person name="William W."/>
        </authorList>
    </citation>
    <scope>NUCLEOTIDE SEQUENCE</scope>
</reference>
<keyword evidence="3" id="KW-0175">Coiled coil</keyword>
<dbReference type="OrthoDB" id="193235at2759"/>
<organism evidence="7 8">
    <name type="scientific">Pelagomonas calceolata</name>
    <dbReference type="NCBI Taxonomy" id="35677"/>
    <lineage>
        <taxon>Eukaryota</taxon>
        <taxon>Sar</taxon>
        <taxon>Stramenopiles</taxon>
        <taxon>Ochrophyta</taxon>
        <taxon>Pelagophyceae</taxon>
        <taxon>Pelagomonadales</taxon>
        <taxon>Pelagomonadaceae</taxon>
        <taxon>Pelagomonas</taxon>
    </lineage>
</organism>
<dbReference type="GO" id="GO:0005509">
    <property type="term" value="F:calcium ion binding"/>
    <property type="evidence" value="ECO:0007669"/>
    <property type="project" value="InterPro"/>
</dbReference>
<feature type="coiled-coil region" evidence="3">
    <location>
        <begin position="127"/>
        <end position="154"/>
    </location>
</feature>
<protein>
    <recommendedName>
        <fullName evidence="9">Calmodulin</fullName>
    </recommendedName>
</protein>
<gene>
    <name evidence="7" type="ORF">PECAL_5P11890</name>
</gene>
<dbReference type="InterPro" id="IPR011992">
    <property type="entry name" value="EF-hand-dom_pair"/>
</dbReference>
<evidence type="ECO:0000259" key="5">
    <source>
        <dbReference type="PROSITE" id="PS50222"/>
    </source>
</evidence>
<dbReference type="PROSITE" id="PS50222">
    <property type="entry name" value="EF_HAND_2"/>
    <property type="match status" value="1"/>
</dbReference>
<comment type="caution">
    <text evidence="7">The sequence shown here is derived from an EMBL/GenBank/DDBJ whole genome shotgun (WGS) entry which is preliminary data.</text>
</comment>
<dbReference type="Gene3D" id="1.10.238.10">
    <property type="entry name" value="EF-hand"/>
    <property type="match status" value="1"/>
</dbReference>
<dbReference type="InterPro" id="IPR036361">
    <property type="entry name" value="SAP_dom_sf"/>
</dbReference>